<name>A0A840HQB0_9SPHN</name>
<evidence type="ECO:0000313" key="3">
    <source>
        <dbReference type="Proteomes" id="UP000575068"/>
    </source>
</evidence>
<accession>A0A840HQB0</accession>
<dbReference type="InterPro" id="IPR040788">
    <property type="entry name" value="HEPN_MAE_28990"/>
</dbReference>
<sequence>MEERRSEFERHLFVARLLEARVDDATGADTAQVEVRHVNTLKSGLLIHLYNIVEAVTTRTMDIVGQTIVTEKPKLWKEVVLREWVRAAIWDGEDRLGEGAVTRLAGISSVLASGEAPSAFKIKGEPGSWDDEAIKKVAERLGCRLVLSNAIKRAAFEKVYRNEMTAMKYLASRRNAIAHGATTFEEGAHDHTLDEISALGGRILPFLKAVTESYGAFLDSKAYLAQQQAAA</sequence>
<comment type="caution">
    <text evidence="2">The sequence shown here is derived from an EMBL/GenBank/DDBJ whole genome shotgun (WGS) entry which is preliminary data.</text>
</comment>
<proteinExistence type="predicted"/>
<gene>
    <name evidence="2" type="ORF">HNQ99_000119</name>
</gene>
<dbReference type="EMBL" id="JACHOV010000001">
    <property type="protein sequence ID" value="MBB4639839.1"/>
    <property type="molecule type" value="Genomic_DNA"/>
</dbReference>
<dbReference type="Proteomes" id="UP000575068">
    <property type="component" value="Unassembled WGS sequence"/>
</dbReference>
<dbReference type="AlphaFoldDB" id="A0A840HQB0"/>
<dbReference type="Pfam" id="PF18737">
    <property type="entry name" value="HEPN_MAE_28990"/>
    <property type="match status" value="1"/>
</dbReference>
<protein>
    <recommendedName>
        <fullName evidence="1">MAE-28990/MAE-18760-like HEPN domain-containing protein</fullName>
    </recommendedName>
</protein>
<feature type="domain" description="MAE-28990/MAE-18760-like HEPN" evidence="1">
    <location>
        <begin position="31"/>
        <end position="223"/>
    </location>
</feature>
<organism evidence="2 3">
    <name type="scientific">Rhizorhapis suberifaciens</name>
    <name type="common">corky root of lettuce</name>
    <dbReference type="NCBI Taxonomy" id="13656"/>
    <lineage>
        <taxon>Bacteria</taxon>
        <taxon>Pseudomonadati</taxon>
        <taxon>Pseudomonadota</taxon>
        <taxon>Alphaproteobacteria</taxon>
        <taxon>Sphingomonadales</taxon>
        <taxon>Sphingomonadaceae</taxon>
        <taxon>Rhizorhapis</taxon>
    </lineage>
</organism>
<keyword evidence="3" id="KW-1185">Reference proteome</keyword>
<dbReference type="RefSeq" id="WP_184473707.1">
    <property type="nucleotide sequence ID" value="NZ_JACHOV010000001.1"/>
</dbReference>
<reference evidence="2 3" key="1">
    <citation type="submission" date="2020-08" db="EMBL/GenBank/DDBJ databases">
        <title>Genomic Encyclopedia of Type Strains, Phase IV (KMG-IV): sequencing the most valuable type-strain genomes for metagenomic binning, comparative biology and taxonomic classification.</title>
        <authorList>
            <person name="Goeker M."/>
        </authorList>
    </citation>
    <scope>NUCLEOTIDE SEQUENCE [LARGE SCALE GENOMIC DNA]</scope>
    <source>
        <strain evidence="2 3">DSM 7465</strain>
    </source>
</reference>
<evidence type="ECO:0000259" key="1">
    <source>
        <dbReference type="Pfam" id="PF18737"/>
    </source>
</evidence>
<evidence type="ECO:0000313" key="2">
    <source>
        <dbReference type="EMBL" id="MBB4639839.1"/>
    </source>
</evidence>